<comment type="subcellular location">
    <subcellularLocation>
        <location evidence="1">Membrane</location>
        <topology evidence="1">Multi-pass membrane protein</topology>
    </subcellularLocation>
</comment>
<feature type="transmembrane region" description="Helical" evidence="5">
    <location>
        <begin position="77"/>
        <end position="97"/>
    </location>
</feature>
<dbReference type="RefSeq" id="WP_381744597.1">
    <property type="nucleotide sequence ID" value="NZ_JBHSDP010000029.1"/>
</dbReference>
<reference evidence="8" key="1">
    <citation type="journal article" date="2019" name="Int. J. Syst. Evol. Microbiol.">
        <title>The Global Catalogue of Microorganisms (GCM) 10K type strain sequencing project: providing services to taxonomists for standard genome sequencing and annotation.</title>
        <authorList>
            <consortium name="The Broad Institute Genomics Platform"/>
            <consortium name="The Broad Institute Genome Sequencing Center for Infectious Disease"/>
            <person name="Wu L."/>
            <person name="Ma J."/>
        </authorList>
    </citation>
    <scope>NUCLEOTIDE SEQUENCE [LARGE SCALE GENOMIC DNA]</scope>
    <source>
        <strain evidence="8">PCU 347</strain>
    </source>
</reference>
<comment type="caution">
    <text evidence="7">The sequence shown here is derived from an EMBL/GenBank/DDBJ whole genome shotgun (WGS) entry which is preliminary data.</text>
</comment>
<evidence type="ECO:0000256" key="5">
    <source>
        <dbReference type="SAM" id="Phobius"/>
    </source>
</evidence>
<keyword evidence="8" id="KW-1185">Reference proteome</keyword>
<accession>A0ABV8TPI7</accession>
<keyword evidence="3 5" id="KW-1133">Transmembrane helix</keyword>
<dbReference type="Proteomes" id="UP001595824">
    <property type="component" value="Unassembled WGS sequence"/>
</dbReference>
<keyword evidence="2 5" id="KW-0812">Transmembrane</keyword>
<name>A0ABV8TPI7_9ACTN</name>
<sequence>MSLEGAAVVGREGVPGVPAMVARAMGREWYREHLAGMDPLRGERPDGATVEYVTDVGAVASATGDPVFVLATNGRRVAARCVDSVIAFVLAVLGFMGTATLSDGVALLVLVPVGFAAGGVVYYVPLVHWWGTTVGKRLFGLRVVRLWTDGTLTPSWKDTFLREFDRAAFLALPVVNVLVAVICLAQMSKDRGSYHQSKWDRAARTVVVRRAAGS</sequence>
<evidence type="ECO:0000256" key="1">
    <source>
        <dbReference type="ARBA" id="ARBA00004141"/>
    </source>
</evidence>
<feature type="transmembrane region" description="Helical" evidence="5">
    <location>
        <begin position="104"/>
        <end position="124"/>
    </location>
</feature>
<evidence type="ECO:0000256" key="3">
    <source>
        <dbReference type="ARBA" id="ARBA00022989"/>
    </source>
</evidence>
<organism evidence="7 8">
    <name type="scientific">Streptomyces andamanensis</name>
    <dbReference type="NCBI Taxonomy" id="1565035"/>
    <lineage>
        <taxon>Bacteria</taxon>
        <taxon>Bacillati</taxon>
        <taxon>Actinomycetota</taxon>
        <taxon>Actinomycetes</taxon>
        <taxon>Kitasatosporales</taxon>
        <taxon>Streptomycetaceae</taxon>
        <taxon>Streptomyces</taxon>
    </lineage>
</organism>
<dbReference type="InterPro" id="IPR010432">
    <property type="entry name" value="RDD"/>
</dbReference>
<gene>
    <name evidence="7" type="ORF">ACFPC0_33610</name>
</gene>
<feature type="domain" description="RDD" evidence="6">
    <location>
        <begin position="71"/>
        <end position="203"/>
    </location>
</feature>
<evidence type="ECO:0000313" key="8">
    <source>
        <dbReference type="Proteomes" id="UP001595824"/>
    </source>
</evidence>
<keyword evidence="4 5" id="KW-0472">Membrane</keyword>
<dbReference type="EMBL" id="JBHSDP010000029">
    <property type="protein sequence ID" value="MFC4332619.1"/>
    <property type="molecule type" value="Genomic_DNA"/>
</dbReference>
<protein>
    <submittedName>
        <fullName evidence="7">RDD family protein</fullName>
    </submittedName>
</protein>
<proteinExistence type="predicted"/>
<evidence type="ECO:0000256" key="2">
    <source>
        <dbReference type="ARBA" id="ARBA00022692"/>
    </source>
</evidence>
<feature type="transmembrane region" description="Helical" evidence="5">
    <location>
        <begin position="167"/>
        <end position="185"/>
    </location>
</feature>
<dbReference type="Pfam" id="PF06271">
    <property type="entry name" value="RDD"/>
    <property type="match status" value="1"/>
</dbReference>
<evidence type="ECO:0000313" key="7">
    <source>
        <dbReference type="EMBL" id="MFC4332619.1"/>
    </source>
</evidence>
<evidence type="ECO:0000259" key="6">
    <source>
        <dbReference type="Pfam" id="PF06271"/>
    </source>
</evidence>
<evidence type="ECO:0000256" key="4">
    <source>
        <dbReference type="ARBA" id="ARBA00023136"/>
    </source>
</evidence>